<proteinExistence type="predicted"/>
<dbReference type="AlphaFoldDB" id="A0A0V1MIW7"/>
<reference evidence="1 2" key="1">
    <citation type="submission" date="2015-01" db="EMBL/GenBank/DDBJ databases">
        <title>Evolution of Trichinella species and genotypes.</title>
        <authorList>
            <person name="Korhonen P.K."/>
            <person name="Edoardo P."/>
            <person name="Giuseppe L.R."/>
            <person name="Gasser R.B."/>
        </authorList>
    </citation>
    <scope>NUCLEOTIDE SEQUENCE [LARGE SCALE GENOMIC DNA]</scope>
    <source>
        <strain evidence="1">ISS1980</strain>
    </source>
</reference>
<comment type="caution">
    <text evidence="1">The sequence shown here is derived from an EMBL/GenBank/DDBJ whole genome shotgun (WGS) entry which is preliminary data.</text>
</comment>
<dbReference type="OrthoDB" id="5919149at2759"/>
<organism evidence="1 2">
    <name type="scientific">Trichinella papuae</name>
    <dbReference type="NCBI Taxonomy" id="268474"/>
    <lineage>
        <taxon>Eukaryota</taxon>
        <taxon>Metazoa</taxon>
        <taxon>Ecdysozoa</taxon>
        <taxon>Nematoda</taxon>
        <taxon>Enoplea</taxon>
        <taxon>Dorylaimia</taxon>
        <taxon>Trichinellida</taxon>
        <taxon>Trichinellidae</taxon>
        <taxon>Trichinella</taxon>
    </lineage>
</organism>
<gene>
    <name evidence="1" type="ORF">T10_9482</name>
</gene>
<evidence type="ECO:0000313" key="2">
    <source>
        <dbReference type="Proteomes" id="UP000054843"/>
    </source>
</evidence>
<accession>A0A0V1MIW7</accession>
<dbReference type="Proteomes" id="UP000054843">
    <property type="component" value="Unassembled WGS sequence"/>
</dbReference>
<dbReference type="EMBL" id="JYDO01000091">
    <property type="protein sequence ID" value="KRZ71693.1"/>
    <property type="molecule type" value="Genomic_DNA"/>
</dbReference>
<evidence type="ECO:0000313" key="1">
    <source>
        <dbReference type="EMBL" id="KRZ71693.1"/>
    </source>
</evidence>
<name>A0A0V1MIW7_9BILA</name>
<protein>
    <submittedName>
        <fullName evidence="1">Uncharacterized protein</fullName>
    </submittedName>
</protein>
<sequence length="422" mass="48506">MPFYVENSPMLTIKFRTPFFKFPVEEEYMNLFPYSNLLTNYDGIIVICENTPINADTMDCSDRSEFIFPCYGDVCYQKGNNSYCDILADVESAVWCRDSAGVDILLNIDFALRYESSSSCESPCDTKVNNGSLLFTYYSMGTIHECSPLLSCGTIDDMEDVPPLVYYADGNYHPTSHCKILGKPMLEIPPVLIFSDASIPPGIPFEIYLVDKLNEEKKLLRYFEFVEIPPGSKLYFEINSVELVTCYLYMEHSFTGFFAVSKLYPVISLDVIRHTYGISETEMLCEGRLNASHSTIVAYTRNTLIILESDVLWEYAIYKPEERSMKLLSLLKCDDVVFSVLNWQAAFGINFEVELQIWDLKEGKMLSNDTNENRVWFKRGNSEYAAKVKARYHRCYPYMKIERDFEVHFSFKECSGDVSIAS</sequence>
<keyword evidence="2" id="KW-1185">Reference proteome</keyword>